<accession>A0ABN1JXW4</accession>
<evidence type="ECO:0000313" key="4">
    <source>
        <dbReference type="EMBL" id="GAA0748897.1"/>
    </source>
</evidence>
<reference evidence="4 5" key="1">
    <citation type="journal article" date="2019" name="Int. J. Syst. Evol. Microbiol.">
        <title>The Global Catalogue of Microorganisms (GCM) 10K type strain sequencing project: providing services to taxonomists for standard genome sequencing and annotation.</title>
        <authorList>
            <consortium name="The Broad Institute Genomics Platform"/>
            <consortium name="The Broad Institute Genome Sequencing Center for Infectious Disease"/>
            <person name="Wu L."/>
            <person name="Ma J."/>
        </authorList>
    </citation>
    <scope>NUCLEOTIDE SEQUENCE [LARGE SCALE GENOMIC DNA]</scope>
    <source>
        <strain evidence="4 5">JCM 15503</strain>
    </source>
</reference>
<evidence type="ECO:0000259" key="3">
    <source>
        <dbReference type="Pfam" id="PF09832"/>
    </source>
</evidence>
<sequence length="203" mass="21593">MMMNHRTRLAALVLAGFALTGAAQAQSSQAKKDLIARVIQLQQPSIEQIGQNIAGQTAQQVLQVAGQAVSQLPADKQEAVGKSVQADIKQFYDELAPLLRDRATKLAPTAMGSLLDEKMSEDELKQLVAWLESPAAKKFNEVGPQMLNNLQEKLVADTKPTVEPKLRALEDSLRKKLGINGAAAPAPAASGAAKPAAKAPVKK</sequence>
<proteinExistence type="predicted"/>
<feature type="domain" description="DUF2059" evidence="3">
    <location>
        <begin position="114"/>
        <end position="152"/>
    </location>
</feature>
<comment type="caution">
    <text evidence="4">The sequence shown here is derived from an EMBL/GenBank/DDBJ whole genome shotgun (WGS) entry which is preliminary data.</text>
</comment>
<dbReference type="InterPro" id="IPR018637">
    <property type="entry name" value="DUF2059"/>
</dbReference>
<feature type="region of interest" description="Disordered" evidence="1">
    <location>
        <begin position="183"/>
        <end position="203"/>
    </location>
</feature>
<evidence type="ECO:0000256" key="1">
    <source>
        <dbReference type="SAM" id="MobiDB-lite"/>
    </source>
</evidence>
<dbReference type="Proteomes" id="UP001500279">
    <property type="component" value="Unassembled WGS sequence"/>
</dbReference>
<evidence type="ECO:0000313" key="5">
    <source>
        <dbReference type="Proteomes" id="UP001500279"/>
    </source>
</evidence>
<dbReference type="Pfam" id="PF09832">
    <property type="entry name" value="DUF2059"/>
    <property type="match status" value="1"/>
</dbReference>
<dbReference type="RefSeq" id="WP_141285414.1">
    <property type="nucleotide sequence ID" value="NZ_BAAAEW010000008.1"/>
</dbReference>
<dbReference type="EMBL" id="BAAAEW010000008">
    <property type="protein sequence ID" value="GAA0748897.1"/>
    <property type="molecule type" value="Genomic_DNA"/>
</dbReference>
<name>A0ABN1JXW4_9BURK</name>
<feature type="signal peptide" evidence="2">
    <location>
        <begin position="1"/>
        <end position="25"/>
    </location>
</feature>
<feature type="chain" id="PRO_5045666217" description="DUF2059 domain-containing protein" evidence="2">
    <location>
        <begin position="26"/>
        <end position="203"/>
    </location>
</feature>
<evidence type="ECO:0000256" key="2">
    <source>
        <dbReference type="SAM" id="SignalP"/>
    </source>
</evidence>
<keyword evidence="5" id="KW-1185">Reference proteome</keyword>
<gene>
    <name evidence="4" type="ORF">GCM10009107_19010</name>
</gene>
<keyword evidence="2" id="KW-0732">Signal</keyword>
<protein>
    <recommendedName>
        <fullName evidence="3">DUF2059 domain-containing protein</fullName>
    </recommendedName>
</protein>
<organism evidence="4 5">
    <name type="scientific">Ideonella azotifigens</name>
    <dbReference type="NCBI Taxonomy" id="513160"/>
    <lineage>
        <taxon>Bacteria</taxon>
        <taxon>Pseudomonadati</taxon>
        <taxon>Pseudomonadota</taxon>
        <taxon>Betaproteobacteria</taxon>
        <taxon>Burkholderiales</taxon>
        <taxon>Sphaerotilaceae</taxon>
        <taxon>Ideonella</taxon>
    </lineage>
</organism>